<keyword evidence="2" id="KW-1133">Transmembrane helix</keyword>
<feature type="compositionally biased region" description="Low complexity" evidence="1">
    <location>
        <begin position="177"/>
        <end position="190"/>
    </location>
</feature>
<organism evidence="3">
    <name type="scientific">viral metagenome</name>
    <dbReference type="NCBI Taxonomy" id="1070528"/>
    <lineage>
        <taxon>unclassified sequences</taxon>
        <taxon>metagenomes</taxon>
        <taxon>organismal metagenomes</taxon>
    </lineage>
</organism>
<evidence type="ECO:0000313" key="3">
    <source>
        <dbReference type="EMBL" id="QHT16604.1"/>
    </source>
</evidence>
<feature type="compositionally biased region" description="Polar residues" evidence="1">
    <location>
        <begin position="159"/>
        <end position="176"/>
    </location>
</feature>
<reference evidence="3" key="1">
    <citation type="journal article" date="2020" name="Nature">
        <title>Giant virus diversity and host interactions through global metagenomics.</title>
        <authorList>
            <person name="Schulz F."/>
            <person name="Roux S."/>
            <person name="Paez-Espino D."/>
            <person name="Jungbluth S."/>
            <person name="Walsh D.A."/>
            <person name="Denef V.J."/>
            <person name="McMahon K.D."/>
            <person name="Konstantinidis K.T."/>
            <person name="Eloe-Fadrosh E.A."/>
            <person name="Kyrpides N.C."/>
            <person name="Woyke T."/>
        </authorList>
    </citation>
    <scope>NUCLEOTIDE SEQUENCE</scope>
    <source>
        <strain evidence="3">GVMAG-M-3300023174-189</strain>
    </source>
</reference>
<dbReference type="EMBL" id="MN739626">
    <property type="protein sequence ID" value="QHT16604.1"/>
    <property type="molecule type" value="Genomic_DNA"/>
</dbReference>
<evidence type="ECO:0000256" key="1">
    <source>
        <dbReference type="SAM" id="MobiDB-lite"/>
    </source>
</evidence>
<keyword evidence="2" id="KW-0472">Membrane</keyword>
<name>A0A6C0DJZ1_9ZZZZ</name>
<proteinExistence type="predicted"/>
<feature type="transmembrane region" description="Helical" evidence="2">
    <location>
        <begin position="35"/>
        <end position="55"/>
    </location>
</feature>
<evidence type="ECO:0000256" key="2">
    <source>
        <dbReference type="SAM" id="Phobius"/>
    </source>
</evidence>
<sequence>MSSPKEPRSRANSAVPVVEEMDMSVLSWLTNTHTVLKWPGTILTVVALLVAGAFAEIAPRKSLDFLDNTFGTCLFFILPMICTVVLDWPTGLLAAVVSLIVFARLQKKDTSEGFSDTVDDTKAQNTKLVSNPHRWFIERMLGERPVAISSDRIITSAVQNPDVNTSSTSGPSTPQVSIASMFESSSSSNK</sequence>
<feature type="region of interest" description="Disordered" evidence="1">
    <location>
        <begin position="159"/>
        <end position="190"/>
    </location>
</feature>
<protein>
    <submittedName>
        <fullName evidence="3">Uncharacterized protein</fullName>
    </submittedName>
</protein>
<dbReference type="AlphaFoldDB" id="A0A6C0DJZ1"/>
<keyword evidence="2" id="KW-0812">Transmembrane</keyword>
<accession>A0A6C0DJZ1</accession>
<feature type="transmembrane region" description="Helical" evidence="2">
    <location>
        <begin position="75"/>
        <end position="102"/>
    </location>
</feature>